<dbReference type="Proteomes" id="UP000681967">
    <property type="component" value="Unassembled WGS sequence"/>
</dbReference>
<accession>A0A821JWK5</accession>
<evidence type="ECO:0000313" key="1">
    <source>
        <dbReference type="EMBL" id="CAF4500035.1"/>
    </source>
</evidence>
<dbReference type="Proteomes" id="UP000663866">
    <property type="component" value="Unassembled WGS sequence"/>
</dbReference>
<keyword evidence="4" id="KW-1185">Reference proteome</keyword>
<comment type="caution">
    <text evidence="2">The sequence shown here is derived from an EMBL/GenBank/DDBJ whole genome shotgun (WGS) entry which is preliminary data.</text>
</comment>
<evidence type="ECO:0000313" key="4">
    <source>
        <dbReference type="Proteomes" id="UP000663866"/>
    </source>
</evidence>
<proteinExistence type="predicted"/>
<protein>
    <submittedName>
        <fullName evidence="2">Uncharacterized protein</fullName>
    </submittedName>
</protein>
<organism evidence="2 4">
    <name type="scientific">Rotaria magnacalcarata</name>
    <dbReference type="NCBI Taxonomy" id="392030"/>
    <lineage>
        <taxon>Eukaryota</taxon>
        <taxon>Metazoa</taxon>
        <taxon>Spiralia</taxon>
        <taxon>Gnathifera</taxon>
        <taxon>Rotifera</taxon>
        <taxon>Eurotatoria</taxon>
        <taxon>Bdelloidea</taxon>
        <taxon>Philodinida</taxon>
        <taxon>Philodinidae</taxon>
        <taxon>Rotaria</taxon>
    </lineage>
</organism>
<evidence type="ECO:0000313" key="2">
    <source>
        <dbReference type="EMBL" id="CAF4725866.1"/>
    </source>
</evidence>
<name>A0A821JWK5_9BILA</name>
<dbReference type="AlphaFoldDB" id="A0A821JWK5"/>
<dbReference type="Proteomes" id="UP000681720">
    <property type="component" value="Unassembled WGS sequence"/>
</dbReference>
<evidence type="ECO:0000313" key="3">
    <source>
        <dbReference type="EMBL" id="CAF5001256.1"/>
    </source>
</evidence>
<sequence length="46" mass="4980">GCSSDDDDKSQLSTKVKLQTIDDISVLALITEHLSPHDITSDFTSC</sequence>
<gene>
    <name evidence="1" type="ORF">BYL167_LOCUS35967</name>
    <name evidence="3" type="ORF">GIL414_LOCUS57254</name>
    <name evidence="2" type="ORF">OVN521_LOCUS49257</name>
</gene>
<dbReference type="EMBL" id="CAJOBJ010207449">
    <property type="protein sequence ID" value="CAF5001256.1"/>
    <property type="molecule type" value="Genomic_DNA"/>
</dbReference>
<reference evidence="2" key="1">
    <citation type="submission" date="2021-02" db="EMBL/GenBank/DDBJ databases">
        <authorList>
            <person name="Nowell W R."/>
        </authorList>
    </citation>
    <scope>NUCLEOTIDE SEQUENCE</scope>
</reference>
<dbReference type="EMBL" id="CAJOBG010107000">
    <property type="protein sequence ID" value="CAF4725866.1"/>
    <property type="molecule type" value="Genomic_DNA"/>
</dbReference>
<dbReference type="EMBL" id="CAJOBH010077184">
    <property type="protein sequence ID" value="CAF4500035.1"/>
    <property type="molecule type" value="Genomic_DNA"/>
</dbReference>
<feature type="non-terminal residue" evidence="2">
    <location>
        <position position="1"/>
    </location>
</feature>